<feature type="transmembrane region" description="Helical" evidence="8">
    <location>
        <begin position="96"/>
        <end position="117"/>
    </location>
</feature>
<keyword evidence="8" id="KW-0472">Membrane</keyword>
<keyword evidence="11" id="KW-1185">Reference proteome</keyword>
<dbReference type="SUPFAM" id="SSF55874">
    <property type="entry name" value="ATPase domain of HSP90 chaperone/DNA topoisomerase II/histidine kinase"/>
    <property type="match status" value="1"/>
</dbReference>
<feature type="transmembrane region" description="Helical" evidence="8">
    <location>
        <begin position="69"/>
        <end position="90"/>
    </location>
</feature>
<evidence type="ECO:0000256" key="4">
    <source>
        <dbReference type="ARBA" id="ARBA00022741"/>
    </source>
</evidence>
<dbReference type="Pfam" id="PF02518">
    <property type="entry name" value="HATPase_c"/>
    <property type="match status" value="1"/>
</dbReference>
<evidence type="ECO:0000256" key="3">
    <source>
        <dbReference type="ARBA" id="ARBA00022679"/>
    </source>
</evidence>
<keyword evidence="6" id="KW-0067">ATP-binding</keyword>
<dbReference type="InterPro" id="IPR036890">
    <property type="entry name" value="HATPase_C_sf"/>
</dbReference>
<name>A0A830F962_9EURY</name>
<dbReference type="InterPro" id="IPR004358">
    <property type="entry name" value="Sig_transdc_His_kin-like_C"/>
</dbReference>
<keyword evidence="8" id="KW-1133">Transmembrane helix</keyword>
<organism evidence="10 11">
    <name type="scientific">Halarchaeum grantii</name>
    <dbReference type="NCBI Taxonomy" id="1193105"/>
    <lineage>
        <taxon>Archaea</taxon>
        <taxon>Methanobacteriati</taxon>
        <taxon>Methanobacteriota</taxon>
        <taxon>Stenosarchaea group</taxon>
        <taxon>Halobacteria</taxon>
        <taxon>Halobacteriales</taxon>
        <taxon>Halobacteriaceae</taxon>
    </lineage>
</organism>
<dbReference type="EC" id="2.7.13.3" evidence="2"/>
<gene>
    <name evidence="10" type="ORF">GCM10009037_03590</name>
</gene>
<keyword evidence="4" id="KW-0547">Nucleotide-binding</keyword>
<feature type="transmembrane region" description="Helical" evidence="8">
    <location>
        <begin position="36"/>
        <end position="57"/>
    </location>
</feature>
<dbReference type="GO" id="GO:0005524">
    <property type="term" value="F:ATP binding"/>
    <property type="evidence" value="ECO:0007669"/>
    <property type="project" value="UniProtKB-KW"/>
</dbReference>
<accession>A0A830F962</accession>
<dbReference type="EMBL" id="BMPF01000001">
    <property type="protein sequence ID" value="GGL23315.1"/>
    <property type="molecule type" value="Genomic_DNA"/>
</dbReference>
<dbReference type="InterPro" id="IPR003594">
    <property type="entry name" value="HATPase_dom"/>
</dbReference>
<sequence length="338" mass="35557">MKPLRLVAAGSLSATGVILLVPILDHLLAGPPPLGIVLGVVGVLVSLGLVAVGAVVYRLDVSQTNALRIAGWNFLGIVVLGVVFTLLFTYRPVEDAGFLFAVALSAGAVAHVIIGVYDVRRIRAEELATERERLAVVNTLVRHNLRHEAQNLLFAVEAVRDTAPDAAERIEGVANNLSEMNENVQAVEDAIGEERRRMDASAVCETVVADVSERYPDADIDLDAPGGLAVSAGSHLDDAVTELVENAVEHNGSETPTVEVRAAARGGAVAITVADDGPGISETERELVSGEREITQLEHGSGLGLWLVRWVVEEYGGSLTFDDSDLGGTAVTVTLPAA</sequence>
<evidence type="ECO:0000313" key="10">
    <source>
        <dbReference type="EMBL" id="GGL23315.1"/>
    </source>
</evidence>
<keyword evidence="7" id="KW-0175">Coiled coil</keyword>
<dbReference type="GO" id="GO:0004673">
    <property type="term" value="F:protein histidine kinase activity"/>
    <property type="evidence" value="ECO:0007669"/>
    <property type="project" value="UniProtKB-EC"/>
</dbReference>
<dbReference type="PROSITE" id="PS50109">
    <property type="entry name" value="HIS_KIN"/>
    <property type="match status" value="1"/>
</dbReference>
<dbReference type="SMART" id="SM00387">
    <property type="entry name" value="HATPase_c"/>
    <property type="match status" value="1"/>
</dbReference>
<evidence type="ECO:0000256" key="8">
    <source>
        <dbReference type="SAM" id="Phobius"/>
    </source>
</evidence>
<reference evidence="10 11" key="1">
    <citation type="journal article" date="2019" name="Int. J. Syst. Evol. Microbiol.">
        <title>The Global Catalogue of Microorganisms (GCM) 10K type strain sequencing project: providing services to taxonomists for standard genome sequencing and annotation.</title>
        <authorList>
            <consortium name="The Broad Institute Genomics Platform"/>
            <consortium name="The Broad Institute Genome Sequencing Center for Infectious Disease"/>
            <person name="Wu L."/>
            <person name="Ma J."/>
        </authorList>
    </citation>
    <scope>NUCLEOTIDE SEQUENCE [LARGE SCALE GENOMIC DNA]</scope>
    <source>
        <strain evidence="10 11">JCM 19585</strain>
    </source>
</reference>
<keyword evidence="5" id="KW-0418">Kinase</keyword>
<dbReference type="InterPro" id="IPR005467">
    <property type="entry name" value="His_kinase_dom"/>
</dbReference>
<evidence type="ECO:0000256" key="1">
    <source>
        <dbReference type="ARBA" id="ARBA00000085"/>
    </source>
</evidence>
<evidence type="ECO:0000256" key="2">
    <source>
        <dbReference type="ARBA" id="ARBA00012438"/>
    </source>
</evidence>
<dbReference type="PANTHER" id="PTHR44936">
    <property type="entry name" value="SENSOR PROTEIN CREC"/>
    <property type="match status" value="1"/>
</dbReference>
<dbReference type="RefSeq" id="WP_188877601.1">
    <property type="nucleotide sequence ID" value="NZ_BMPF01000001.1"/>
</dbReference>
<dbReference type="InterPro" id="IPR050980">
    <property type="entry name" value="2C_sensor_his_kinase"/>
</dbReference>
<dbReference type="Gene3D" id="3.30.565.10">
    <property type="entry name" value="Histidine kinase-like ATPase, C-terminal domain"/>
    <property type="match status" value="1"/>
</dbReference>
<dbReference type="AlphaFoldDB" id="A0A830F962"/>
<evidence type="ECO:0000259" key="9">
    <source>
        <dbReference type="PROSITE" id="PS50109"/>
    </source>
</evidence>
<keyword evidence="8" id="KW-0812">Transmembrane</keyword>
<feature type="transmembrane region" description="Helical" evidence="8">
    <location>
        <begin position="7"/>
        <end position="24"/>
    </location>
</feature>
<evidence type="ECO:0000256" key="5">
    <source>
        <dbReference type="ARBA" id="ARBA00022777"/>
    </source>
</evidence>
<evidence type="ECO:0000313" key="11">
    <source>
        <dbReference type="Proteomes" id="UP000628840"/>
    </source>
</evidence>
<keyword evidence="3" id="KW-0808">Transferase</keyword>
<feature type="coiled-coil region" evidence="7">
    <location>
        <begin position="170"/>
        <end position="197"/>
    </location>
</feature>
<dbReference type="OrthoDB" id="327291at2157"/>
<comment type="catalytic activity">
    <reaction evidence="1">
        <text>ATP + protein L-histidine = ADP + protein N-phospho-L-histidine.</text>
        <dbReference type="EC" id="2.7.13.3"/>
    </reaction>
</comment>
<evidence type="ECO:0000256" key="6">
    <source>
        <dbReference type="ARBA" id="ARBA00022840"/>
    </source>
</evidence>
<comment type="caution">
    <text evidence="10">The sequence shown here is derived from an EMBL/GenBank/DDBJ whole genome shotgun (WGS) entry which is preliminary data.</text>
</comment>
<dbReference type="Proteomes" id="UP000628840">
    <property type="component" value="Unassembled WGS sequence"/>
</dbReference>
<evidence type="ECO:0000256" key="7">
    <source>
        <dbReference type="SAM" id="Coils"/>
    </source>
</evidence>
<protein>
    <recommendedName>
        <fullName evidence="2">histidine kinase</fullName>
        <ecNumber evidence="2">2.7.13.3</ecNumber>
    </recommendedName>
</protein>
<proteinExistence type="predicted"/>
<dbReference type="PRINTS" id="PR00344">
    <property type="entry name" value="BCTRLSENSOR"/>
</dbReference>
<dbReference type="PANTHER" id="PTHR44936:SF10">
    <property type="entry name" value="SENSOR PROTEIN RSTB"/>
    <property type="match status" value="1"/>
</dbReference>
<feature type="domain" description="Histidine kinase" evidence="9">
    <location>
        <begin position="140"/>
        <end position="338"/>
    </location>
</feature>